<dbReference type="PANTHER" id="PTHR10381:SF70">
    <property type="entry name" value="ATP-DEPENDENT CLP PROTEASE PROTEOLYTIC SUBUNIT"/>
    <property type="match status" value="1"/>
</dbReference>
<keyword evidence="5" id="KW-0720">Serine protease</keyword>
<evidence type="ECO:0000256" key="1">
    <source>
        <dbReference type="ARBA" id="ARBA00007039"/>
    </source>
</evidence>
<evidence type="ECO:0000256" key="2">
    <source>
        <dbReference type="ARBA" id="ARBA00022490"/>
    </source>
</evidence>
<gene>
    <name evidence="8" type="ORF">R1T40_08580</name>
</gene>
<dbReference type="RefSeq" id="WP_317386604.1">
    <property type="nucleotide sequence ID" value="NZ_CP136704.1"/>
</dbReference>
<evidence type="ECO:0000256" key="6">
    <source>
        <dbReference type="RuleBase" id="RU003567"/>
    </source>
</evidence>
<dbReference type="InterPro" id="IPR001907">
    <property type="entry name" value="ClpP"/>
</dbReference>
<dbReference type="PANTHER" id="PTHR10381">
    <property type="entry name" value="ATP-DEPENDENT CLP PROTEASE PROTEOLYTIC SUBUNIT"/>
    <property type="match status" value="1"/>
</dbReference>
<dbReference type="GO" id="GO:0004252">
    <property type="term" value="F:serine-type endopeptidase activity"/>
    <property type="evidence" value="ECO:0007669"/>
    <property type="project" value="UniProtKB-EC"/>
</dbReference>
<dbReference type="Proteomes" id="UP001302666">
    <property type="component" value="Chromosome"/>
</dbReference>
<evidence type="ECO:0000313" key="8">
    <source>
        <dbReference type="EMBL" id="WOI34766.1"/>
    </source>
</evidence>
<comment type="similarity">
    <text evidence="1 6">Belongs to the peptidase S14 family.</text>
</comment>
<dbReference type="NCBIfam" id="NF045542">
    <property type="entry name" value="Clp_rel_HeadMat"/>
    <property type="match status" value="1"/>
</dbReference>
<keyword evidence="2" id="KW-0963">Cytoplasm</keyword>
<dbReference type="CDD" id="cd07016">
    <property type="entry name" value="S14_ClpP_1"/>
    <property type="match status" value="1"/>
</dbReference>
<keyword evidence="9" id="KW-1185">Reference proteome</keyword>
<dbReference type="InterPro" id="IPR029045">
    <property type="entry name" value="ClpP/crotonase-like_dom_sf"/>
</dbReference>
<dbReference type="GO" id="GO:0006508">
    <property type="term" value="P:proteolysis"/>
    <property type="evidence" value="ECO:0007669"/>
    <property type="project" value="UniProtKB-KW"/>
</dbReference>
<keyword evidence="4 8" id="KW-0378">Hydrolase</keyword>
<accession>A0ABZ0HJX5</accession>
<evidence type="ECO:0000256" key="7">
    <source>
        <dbReference type="SAM" id="MobiDB-lite"/>
    </source>
</evidence>
<dbReference type="InterPro" id="IPR023562">
    <property type="entry name" value="ClpP/TepA"/>
</dbReference>
<feature type="region of interest" description="Disordered" evidence="7">
    <location>
        <begin position="206"/>
        <end position="254"/>
    </location>
</feature>
<sequence>MTILVDGELVLYGFVGDDFWGDGFTASQVIDALAMLGRDADITVRINSGGGYTDDGIAIYNALKAHRGDVAVVVDAIAASSASVIAMAGDTITMRAGALMMIHDPAKFTWGNAGDHEKSTEQLNKLADLMADIYAEQTGEDAETIREDMKAELWLSGAEAVERGFATDTEGGRAKAVAAFDYRVYSHAPKKLVAMAKKEKWSFEAATRNAASAAPPPDHEKETPTMAPKPEAADKAPANPATGQPTGGADVSSAADVKARIKAITEDDAAKGHEALAKHLAFDTDMPADDAIAALKAAATDGASQAKTDGAPNPAKYQASRSAAADLAQPAPGTSAKTKATINTGGIYAARRAGKEA</sequence>
<evidence type="ECO:0000313" key="9">
    <source>
        <dbReference type="Proteomes" id="UP001302666"/>
    </source>
</evidence>
<proteinExistence type="inferred from homology"/>
<feature type="region of interest" description="Disordered" evidence="7">
    <location>
        <begin position="302"/>
        <end position="339"/>
    </location>
</feature>
<dbReference type="SUPFAM" id="SSF52096">
    <property type="entry name" value="ClpP/crotonase"/>
    <property type="match status" value="1"/>
</dbReference>
<protein>
    <recommendedName>
        <fullName evidence="6">ATP-dependent Clp protease proteolytic subunit</fullName>
    </recommendedName>
</protein>
<dbReference type="Pfam" id="PF00574">
    <property type="entry name" value="CLP_protease"/>
    <property type="match status" value="1"/>
</dbReference>
<name>A0ABZ0HJX5_TRISK</name>
<organism evidence="8 9">
    <name type="scientific">Tritonibacter scottomollicae</name>
    <name type="common">Epibacterium scottomollicae</name>
    <dbReference type="NCBI Taxonomy" id="483013"/>
    <lineage>
        <taxon>Bacteria</taxon>
        <taxon>Pseudomonadati</taxon>
        <taxon>Pseudomonadota</taxon>
        <taxon>Alphaproteobacteria</taxon>
        <taxon>Rhodobacterales</taxon>
        <taxon>Paracoccaceae</taxon>
        <taxon>Tritonibacter</taxon>
    </lineage>
</organism>
<evidence type="ECO:0000256" key="3">
    <source>
        <dbReference type="ARBA" id="ARBA00022670"/>
    </source>
</evidence>
<dbReference type="EMBL" id="CP136704">
    <property type="protein sequence ID" value="WOI34766.1"/>
    <property type="molecule type" value="Genomic_DNA"/>
</dbReference>
<evidence type="ECO:0000256" key="4">
    <source>
        <dbReference type="ARBA" id="ARBA00022801"/>
    </source>
</evidence>
<evidence type="ECO:0000256" key="5">
    <source>
        <dbReference type="ARBA" id="ARBA00022825"/>
    </source>
</evidence>
<dbReference type="Gene3D" id="3.90.226.10">
    <property type="entry name" value="2-enoyl-CoA Hydratase, Chain A, domain 1"/>
    <property type="match status" value="1"/>
</dbReference>
<keyword evidence="3 8" id="KW-0645">Protease</keyword>
<reference evidence="8 9" key="1">
    <citation type="submission" date="2023-10" db="EMBL/GenBank/DDBJ databases">
        <title>Eight complete genome sequences of bacteria isolated from laboratory stock of Giant Kelp gametophytes.</title>
        <authorList>
            <person name="Tolentino B."/>
            <person name="Nuzhdin S."/>
        </authorList>
    </citation>
    <scope>NUCLEOTIDE SEQUENCE [LARGE SCALE GENOMIC DNA]</scope>
    <source>
        <strain evidence="8 9">LC.270.F.C4</strain>
    </source>
</reference>
<dbReference type="PRINTS" id="PR00127">
    <property type="entry name" value="CLPPROTEASEP"/>
</dbReference>